<dbReference type="InterPro" id="IPR003749">
    <property type="entry name" value="ThiS/MoaD-like"/>
</dbReference>
<accession>A0A059KP31</accession>
<dbReference type="SUPFAM" id="SSF54285">
    <property type="entry name" value="MoaD/ThiS"/>
    <property type="match status" value="1"/>
</dbReference>
<protein>
    <submittedName>
        <fullName evidence="1">Sulfur transfer protein ThisS</fullName>
    </submittedName>
</protein>
<keyword evidence="2" id="KW-1185">Reference proteome</keyword>
<evidence type="ECO:0000313" key="1">
    <source>
        <dbReference type="EMBL" id="KDB53186.1"/>
    </source>
</evidence>
<comment type="caution">
    <text evidence="1">The sequence shown here is derived from an EMBL/GenBank/DDBJ whole genome shotgun (WGS) entry which is preliminary data.</text>
</comment>
<dbReference type="Proteomes" id="UP000026714">
    <property type="component" value="Unassembled WGS sequence"/>
</dbReference>
<dbReference type="STRING" id="34103.SAMN05421778_107157"/>
<dbReference type="RefSeq" id="WP_037479512.1">
    <property type="nucleotide sequence ID" value="NZ_AZRA01000028.1"/>
</dbReference>
<proteinExistence type="predicted"/>
<dbReference type="EMBL" id="AZRA01000028">
    <property type="protein sequence ID" value="KDB53186.1"/>
    <property type="molecule type" value="Genomic_DNA"/>
</dbReference>
<dbReference type="Gene3D" id="3.10.20.30">
    <property type="match status" value="1"/>
</dbReference>
<name>A0A059KP31_9BURK</name>
<dbReference type="Pfam" id="PF02597">
    <property type="entry name" value="ThiS"/>
    <property type="match status" value="1"/>
</dbReference>
<dbReference type="InterPro" id="IPR012675">
    <property type="entry name" value="Beta-grasp_dom_sf"/>
</dbReference>
<dbReference type="PATRIC" id="fig|1286631.3.peg.1209"/>
<dbReference type="InterPro" id="IPR016155">
    <property type="entry name" value="Mopterin_synth/thiamin_S_b"/>
</dbReference>
<organism evidence="1 2">
    <name type="scientific">Sphaerotilus natans subsp. natans DSM 6575</name>
    <dbReference type="NCBI Taxonomy" id="1286631"/>
    <lineage>
        <taxon>Bacteria</taxon>
        <taxon>Pseudomonadati</taxon>
        <taxon>Pseudomonadota</taxon>
        <taxon>Betaproteobacteria</taxon>
        <taxon>Burkholderiales</taxon>
        <taxon>Sphaerotilaceae</taxon>
        <taxon>Sphaerotilus</taxon>
    </lineage>
</organism>
<dbReference type="CDD" id="cd17040">
    <property type="entry name" value="Ubl_MoaD_like"/>
    <property type="match status" value="1"/>
</dbReference>
<sequence>MRITFKLFAMLAEHLPADRPPGNAVDLEVPDGSTVAAVIERFQLPPALVHLVLVNGSYVAADQRAARVLAEGDALAIWPPIAGG</sequence>
<reference evidence="1 2" key="1">
    <citation type="journal article" date="2014" name="FEMS Microbiol. Ecol.">
        <title>Sphaerotilus natans encrusted with nanoball-shaped Fe(III) oxide minerals formed by nitrate-reducing mixotrophic Fe(II) oxidation.</title>
        <authorList>
            <person name="Park S."/>
            <person name="Kim D.H."/>
            <person name="Lee J.H."/>
            <person name="Hur H.G."/>
        </authorList>
    </citation>
    <scope>NUCLEOTIDE SEQUENCE [LARGE SCALE GENOMIC DNA]</scope>
    <source>
        <strain evidence="1 2">DSM 6575</strain>
    </source>
</reference>
<gene>
    <name evidence="1" type="ORF">X805_12220</name>
</gene>
<dbReference type="eggNOG" id="COG2104">
    <property type="taxonomic scope" value="Bacteria"/>
</dbReference>
<dbReference type="AlphaFoldDB" id="A0A059KP31"/>
<evidence type="ECO:0000313" key="2">
    <source>
        <dbReference type="Proteomes" id="UP000026714"/>
    </source>
</evidence>